<accession>T2GCM5</accession>
<sequence length="106" mass="11808">MAAQIRAREAAAQAALDNNYDTAAHAAALDEKCAVLIDLPDRITPLLTDMPRHLAEMIQDQVRNMALRARQARKVNSVFYKASLLYPDDYAPGQPNELELFIEQLG</sequence>
<dbReference type="KEGG" id="dgg:DGI_1855"/>
<dbReference type="HOGENOM" id="CLU_154430_0_0_7"/>
<dbReference type="EMBL" id="CP006585">
    <property type="protein sequence ID" value="AGW13647.1"/>
    <property type="molecule type" value="Genomic_DNA"/>
</dbReference>
<evidence type="ECO:0000313" key="2">
    <source>
        <dbReference type="Proteomes" id="UP000016587"/>
    </source>
</evidence>
<name>T2GCM5_MEGG1</name>
<reference evidence="1 2" key="1">
    <citation type="journal article" date="2013" name="J. Bacteriol.">
        <title>Roles of HynAB and Ech, the only two hydrogenases found in the model sulfate reducer Desulfovibrio gigas.</title>
        <authorList>
            <person name="Morais-Silva F.O."/>
            <person name="Santos C.I."/>
            <person name="Rodrigues R."/>
            <person name="Pereira I.A."/>
            <person name="Rodrigues-Pousada C."/>
        </authorList>
    </citation>
    <scope>NUCLEOTIDE SEQUENCE [LARGE SCALE GENOMIC DNA]</scope>
    <source>
        <strain evidence="2">ATCC 19364 / DSM 1382 / NCIMB 9332 / VKM B-1759</strain>
    </source>
</reference>
<organism evidence="1 2">
    <name type="scientific">Megalodesulfovibrio gigas (strain ATCC 19364 / DSM 1382 / NCIMB 9332 / VKM B-1759)</name>
    <name type="common">Desulfovibrio gigas</name>
    <dbReference type="NCBI Taxonomy" id="1121448"/>
    <lineage>
        <taxon>Bacteria</taxon>
        <taxon>Pseudomonadati</taxon>
        <taxon>Thermodesulfobacteriota</taxon>
        <taxon>Desulfovibrionia</taxon>
        <taxon>Desulfovibrionales</taxon>
        <taxon>Desulfovibrionaceae</taxon>
        <taxon>Megalodesulfovibrio</taxon>
    </lineage>
</organism>
<evidence type="ECO:0000313" key="1">
    <source>
        <dbReference type="EMBL" id="AGW13647.1"/>
    </source>
</evidence>
<dbReference type="Proteomes" id="UP000016587">
    <property type="component" value="Chromosome"/>
</dbReference>
<dbReference type="AlphaFoldDB" id="T2GCM5"/>
<reference evidence="2" key="2">
    <citation type="submission" date="2013-07" db="EMBL/GenBank/DDBJ databases">
        <authorList>
            <person name="Morais-Silva F.O."/>
            <person name="Rezende A.M."/>
            <person name="Pimentel C."/>
            <person name="Resende D.M."/>
            <person name="Santos C.I."/>
            <person name="Clemente C."/>
            <person name="de Oliveira L.M."/>
            <person name="da Silva S.M."/>
            <person name="Costa D.A."/>
            <person name="Varela-Raposo A."/>
            <person name="Horacio E.C.A."/>
            <person name="Matos M."/>
            <person name="Flores O."/>
            <person name="Ruiz J.C."/>
            <person name="Rodrigues-Pousada C."/>
        </authorList>
    </citation>
    <scope>NUCLEOTIDE SEQUENCE [LARGE SCALE GENOMIC DNA]</scope>
    <source>
        <strain evidence="2">ATCC 19364 / DSM 1382 / NCIMB 9332 / VKM B-1759</strain>
    </source>
</reference>
<dbReference type="PATRIC" id="fig|1121448.10.peg.1820"/>
<gene>
    <name evidence="1" type="ORF">DGI_1855</name>
</gene>
<keyword evidence="2" id="KW-1185">Reference proteome</keyword>
<proteinExistence type="predicted"/>
<protein>
    <submittedName>
        <fullName evidence="1">Uncharacterized protein</fullName>
    </submittedName>
</protein>